<reference evidence="2" key="2">
    <citation type="submission" date="2023-01" db="EMBL/GenBank/DDBJ databases">
        <title>Draft genome sequence of Maritalea porphyrae strain NBRC 107169.</title>
        <authorList>
            <person name="Sun Q."/>
            <person name="Mori K."/>
        </authorList>
    </citation>
    <scope>NUCLEOTIDE SEQUENCE</scope>
    <source>
        <strain evidence="2">NBRC 107169</strain>
    </source>
</reference>
<keyword evidence="3" id="KW-1185">Reference proteome</keyword>
<dbReference type="Gene3D" id="3.30.70.100">
    <property type="match status" value="1"/>
</dbReference>
<evidence type="ECO:0000313" key="3">
    <source>
        <dbReference type="Proteomes" id="UP001161405"/>
    </source>
</evidence>
<feature type="domain" description="DUF1330" evidence="1">
    <location>
        <begin position="2"/>
        <end position="90"/>
    </location>
</feature>
<gene>
    <name evidence="2" type="ORF">GCM10007879_20470</name>
</gene>
<dbReference type="Proteomes" id="UP001161405">
    <property type="component" value="Unassembled WGS sequence"/>
</dbReference>
<dbReference type="InterPro" id="IPR010753">
    <property type="entry name" value="DUF1330"/>
</dbReference>
<protein>
    <recommendedName>
        <fullName evidence="1">DUF1330 domain-containing protein</fullName>
    </recommendedName>
</protein>
<dbReference type="EMBL" id="BSNI01000002">
    <property type="protein sequence ID" value="GLQ17798.1"/>
    <property type="molecule type" value="Genomic_DNA"/>
</dbReference>
<evidence type="ECO:0000259" key="1">
    <source>
        <dbReference type="Pfam" id="PF07045"/>
    </source>
</evidence>
<dbReference type="Pfam" id="PF07045">
    <property type="entry name" value="DUF1330"/>
    <property type="match status" value="1"/>
</dbReference>
<proteinExistence type="predicted"/>
<organism evidence="2 3">
    <name type="scientific">Maritalea porphyrae</name>
    <dbReference type="NCBI Taxonomy" id="880732"/>
    <lineage>
        <taxon>Bacteria</taxon>
        <taxon>Pseudomonadati</taxon>
        <taxon>Pseudomonadota</taxon>
        <taxon>Alphaproteobacteria</taxon>
        <taxon>Hyphomicrobiales</taxon>
        <taxon>Devosiaceae</taxon>
        <taxon>Maritalea</taxon>
    </lineage>
</organism>
<name>A0ABQ5UTA2_9HYPH</name>
<dbReference type="InterPro" id="IPR011008">
    <property type="entry name" value="Dimeric_a/b-barrel"/>
</dbReference>
<dbReference type="RefSeq" id="WP_284364208.1">
    <property type="nucleotide sequence ID" value="NZ_BSNI01000002.1"/>
</dbReference>
<reference evidence="2" key="1">
    <citation type="journal article" date="2014" name="Int. J. Syst. Evol. Microbiol.">
        <title>Complete genome of a new Firmicutes species belonging to the dominant human colonic microbiota ('Ruminococcus bicirculans') reveals two chromosomes and a selective capacity to utilize plant glucans.</title>
        <authorList>
            <consortium name="NISC Comparative Sequencing Program"/>
            <person name="Wegmann U."/>
            <person name="Louis P."/>
            <person name="Goesmann A."/>
            <person name="Henrissat B."/>
            <person name="Duncan S.H."/>
            <person name="Flint H.J."/>
        </authorList>
    </citation>
    <scope>NUCLEOTIDE SEQUENCE</scope>
    <source>
        <strain evidence="2">NBRC 107169</strain>
    </source>
</reference>
<dbReference type="SUPFAM" id="SSF54909">
    <property type="entry name" value="Dimeric alpha+beta barrel"/>
    <property type="match status" value="1"/>
</dbReference>
<accession>A0ABQ5UTA2</accession>
<evidence type="ECO:0000313" key="2">
    <source>
        <dbReference type="EMBL" id="GLQ17798.1"/>
    </source>
</evidence>
<dbReference type="PANTHER" id="PTHR41521:SF4">
    <property type="entry name" value="BLR0684 PROTEIN"/>
    <property type="match status" value="1"/>
</dbReference>
<dbReference type="PANTHER" id="PTHR41521">
    <property type="match status" value="1"/>
</dbReference>
<sequence length="97" mass="10351">MSAFVVATSTIKDKEKFGKYAKAAAASLAAHGGSVAKRGQFGESLAGANSHHAVAVLEFADMESLNRWFNSSEYQAIIPLRNEACDMNLVSYIVPAN</sequence>
<comment type="caution">
    <text evidence="2">The sequence shown here is derived from an EMBL/GenBank/DDBJ whole genome shotgun (WGS) entry which is preliminary data.</text>
</comment>